<evidence type="ECO:0000313" key="3">
    <source>
        <dbReference type="EMBL" id="EHM10481.1"/>
    </source>
</evidence>
<dbReference type="EMBL" id="CM001377">
    <property type="protein sequence ID" value="EHM10481.1"/>
    <property type="molecule type" value="Genomic_DNA"/>
</dbReference>
<organism evidence="3 4">
    <name type="scientific">Thermanaerovibrio velox DSM 12556</name>
    <dbReference type="NCBI Taxonomy" id="926567"/>
    <lineage>
        <taxon>Bacteria</taxon>
        <taxon>Thermotogati</taxon>
        <taxon>Synergistota</taxon>
        <taxon>Synergistia</taxon>
        <taxon>Synergistales</taxon>
        <taxon>Synergistaceae</taxon>
        <taxon>Thermanaerovibrio</taxon>
    </lineage>
</organism>
<dbReference type="GO" id="GO:0005975">
    <property type="term" value="P:carbohydrate metabolic process"/>
    <property type="evidence" value="ECO:0007669"/>
    <property type="project" value="TreeGrafter"/>
</dbReference>
<dbReference type="AlphaFoldDB" id="H0UNR6"/>
<name>H0UNR6_9BACT</name>
<dbReference type="GO" id="GO:0005829">
    <property type="term" value="C:cytosol"/>
    <property type="evidence" value="ECO:0007669"/>
    <property type="project" value="TreeGrafter"/>
</dbReference>
<reference evidence="3 4" key="1">
    <citation type="submission" date="2011-10" db="EMBL/GenBank/DDBJ databases">
        <title>The Noncontiguous Finished genome of Thermanaerovibrio velox DSM 12556.</title>
        <authorList>
            <consortium name="US DOE Joint Genome Institute (JGI-PGF)"/>
            <person name="Lucas S."/>
            <person name="Copeland A."/>
            <person name="Lapidus A."/>
            <person name="Glavina del Rio T."/>
            <person name="Dalin E."/>
            <person name="Tice H."/>
            <person name="Bruce D."/>
            <person name="Goodwin L."/>
            <person name="Pitluck S."/>
            <person name="Peters L."/>
            <person name="Mikhailova N."/>
            <person name="Teshima H."/>
            <person name="Kyrpides N."/>
            <person name="Mavromatis K."/>
            <person name="Ivanova N."/>
            <person name="Markowitz V."/>
            <person name="Cheng J.-F."/>
            <person name="Hugenholtz P."/>
            <person name="Woyke T."/>
            <person name="Wu D."/>
            <person name="Spring S."/>
            <person name="Brambilla E.-M."/>
            <person name="Klenk H.-P."/>
            <person name="Eisen J.A."/>
        </authorList>
    </citation>
    <scope>NUCLEOTIDE SEQUENCE [LARGE SCALE GENOMIC DNA]</scope>
    <source>
        <strain evidence="3 4">DSM 12556</strain>
    </source>
</reference>
<protein>
    <submittedName>
        <fullName evidence="3">Citrate synthase</fullName>
    </submittedName>
</protein>
<accession>H0UNR6</accession>
<dbReference type="Gene3D" id="1.10.580.10">
    <property type="entry name" value="Citrate Synthase, domain 1"/>
    <property type="match status" value="1"/>
</dbReference>
<dbReference type="GO" id="GO:0006099">
    <property type="term" value="P:tricarboxylic acid cycle"/>
    <property type="evidence" value="ECO:0007669"/>
    <property type="project" value="TreeGrafter"/>
</dbReference>
<dbReference type="RefSeq" id="WP_006583975.1">
    <property type="nucleotide sequence ID" value="NZ_CM001377.1"/>
</dbReference>
<dbReference type="OrthoDB" id="9759263at2"/>
<dbReference type="CDD" id="cd06100">
    <property type="entry name" value="CCL_ACL-C"/>
    <property type="match status" value="1"/>
</dbReference>
<dbReference type="InterPro" id="IPR002020">
    <property type="entry name" value="Citrate_synthase"/>
</dbReference>
<dbReference type="GO" id="GO:0046912">
    <property type="term" value="F:acyltransferase activity, acyl groups converted into alkyl on transfer"/>
    <property type="evidence" value="ECO:0007669"/>
    <property type="project" value="InterPro"/>
</dbReference>
<evidence type="ECO:0000313" key="4">
    <source>
        <dbReference type="Proteomes" id="UP000005730"/>
    </source>
</evidence>
<dbReference type="Pfam" id="PF00285">
    <property type="entry name" value="Citrate_synt"/>
    <property type="match status" value="1"/>
</dbReference>
<evidence type="ECO:0000256" key="1">
    <source>
        <dbReference type="ARBA" id="ARBA00010566"/>
    </source>
</evidence>
<dbReference type="InterPro" id="IPR036969">
    <property type="entry name" value="Citrate_synthase_sf"/>
</dbReference>
<dbReference type="STRING" id="926567.TheveDRAFT_1362"/>
<keyword evidence="2" id="KW-0808">Transferase</keyword>
<dbReference type="InterPro" id="IPR016142">
    <property type="entry name" value="Citrate_synth-like_lrg_a-sub"/>
</dbReference>
<keyword evidence="4" id="KW-1185">Reference proteome</keyword>
<dbReference type="PANTHER" id="PTHR11739">
    <property type="entry name" value="CITRATE SYNTHASE"/>
    <property type="match status" value="1"/>
</dbReference>
<dbReference type="PANTHER" id="PTHR11739:SF4">
    <property type="entry name" value="CITRATE SYNTHASE, PEROXISOMAL"/>
    <property type="match status" value="1"/>
</dbReference>
<comment type="similarity">
    <text evidence="1">Belongs to the citrate synthase family.</text>
</comment>
<dbReference type="eggNOG" id="COG0372">
    <property type="taxonomic scope" value="Bacteria"/>
</dbReference>
<proteinExistence type="inferred from homology"/>
<sequence length="240" mass="26115">MVVRLGSSSVCRDSIIIDREPIGGFIDRADPSEVWFRLVQGRSPSEEESGVFRAILCAMGDHGATPPSTQSARLAASSGSGIHCALASALLSFGDHHAGAIERAMELFSASVRDMVNPGELVSSFLSRGERMPGFGHRVHRQDPRVAPLVRKGLSLRDTRHLRFFLAVQEELTRLKGIRGNIDGVAGALLLDMGFPPEVGRGVFFCGRIPGLIMWILREVSQGPFRPYRLAPVEEEPCIG</sequence>
<dbReference type="Proteomes" id="UP000005730">
    <property type="component" value="Chromosome"/>
</dbReference>
<evidence type="ECO:0000256" key="2">
    <source>
        <dbReference type="ARBA" id="ARBA00022679"/>
    </source>
</evidence>
<dbReference type="SUPFAM" id="SSF48256">
    <property type="entry name" value="Citrate synthase"/>
    <property type="match status" value="1"/>
</dbReference>
<gene>
    <name evidence="3" type="ORF">TheveDRAFT_1362</name>
</gene>
<dbReference type="HOGENOM" id="CLU_070533_2_0_0"/>